<dbReference type="InterPro" id="IPR005180">
    <property type="entry name" value="DUF302"/>
</dbReference>
<reference evidence="3" key="1">
    <citation type="journal article" date="2019" name="Int. J. Syst. Evol. Microbiol.">
        <title>The Global Catalogue of Microorganisms (GCM) 10K type strain sequencing project: providing services to taxonomists for standard genome sequencing and annotation.</title>
        <authorList>
            <consortium name="The Broad Institute Genomics Platform"/>
            <consortium name="The Broad Institute Genome Sequencing Center for Infectious Disease"/>
            <person name="Wu L."/>
            <person name="Ma J."/>
        </authorList>
    </citation>
    <scope>NUCLEOTIDE SEQUENCE [LARGE SCALE GENOMIC DNA]</scope>
    <source>
        <strain evidence="3">TBRC 1276</strain>
    </source>
</reference>
<gene>
    <name evidence="2" type="ORF">ACFOY2_15945</name>
</gene>
<evidence type="ECO:0000313" key="3">
    <source>
        <dbReference type="Proteomes" id="UP001595851"/>
    </source>
</evidence>
<comment type="caution">
    <text evidence="2">The sequence shown here is derived from an EMBL/GenBank/DDBJ whole genome shotgun (WGS) entry which is preliminary data.</text>
</comment>
<keyword evidence="3" id="KW-1185">Reference proteome</keyword>
<evidence type="ECO:0000259" key="1">
    <source>
        <dbReference type="Pfam" id="PF03625"/>
    </source>
</evidence>
<dbReference type="Pfam" id="PF03625">
    <property type="entry name" value="DUF302"/>
    <property type="match status" value="1"/>
</dbReference>
<dbReference type="InterPro" id="IPR035923">
    <property type="entry name" value="TT1751-like_sf"/>
</dbReference>
<name>A0ABV8G7C4_9ACTN</name>
<dbReference type="SUPFAM" id="SSF103247">
    <property type="entry name" value="TT1751-like"/>
    <property type="match status" value="1"/>
</dbReference>
<organism evidence="2 3">
    <name type="scientific">Nonomuraea purpurea</name>
    <dbReference type="NCBI Taxonomy" id="1849276"/>
    <lineage>
        <taxon>Bacteria</taxon>
        <taxon>Bacillati</taxon>
        <taxon>Actinomycetota</taxon>
        <taxon>Actinomycetes</taxon>
        <taxon>Streptosporangiales</taxon>
        <taxon>Streptosporangiaceae</taxon>
        <taxon>Nonomuraea</taxon>
    </lineage>
</organism>
<evidence type="ECO:0000313" key="2">
    <source>
        <dbReference type="EMBL" id="MFC4008724.1"/>
    </source>
</evidence>
<protein>
    <submittedName>
        <fullName evidence="2">DUF302 domain-containing protein</fullName>
    </submittedName>
</protein>
<dbReference type="Gene3D" id="3.30.310.70">
    <property type="entry name" value="TT1751-like domain"/>
    <property type="match status" value="1"/>
</dbReference>
<proteinExistence type="predicted"/>
<dbReference type="Proteomes" id="UP001595851">
    <property type="component" value="Unassembled WGS sequence"/>
</dbReference>
<dbReference type="RefSeq" id="WP_379528791.1">
    <property type="nucleotide sequence ID" value="NZ_JBHSBI010000007.1"/>
</dbReference>
<dbReference type="EMBL" id="JBHSBI010000007">
    <property type="protein sequence ID" value="MFC4008724.1"/>
    <property type="molecule type" value="Genomic_DNA"/>
</dbReference>
<sequence length="166" mass="18477">MTNTAATSTYTARRSTVPLYRPYDEAVRNFEHMVPAVDPARFFKLDTWDAVVRLMSQEAPHEFLRYQSLDISPFMAASGATGECVVYLMGNHVIAERMYRHDPSVMLYAPLRVVIQADVSGQAVFVIDQPSTLFASFHDPAITAVGHELDEKVSALLVALGVESPW</sequence>
<feature type="domain" description="DUF302" evidence="1">
    <location>
        <begin position="83"/>
        <end position="127"/>
    </location>
</feature>
<accession>A0ABV8G7C4</accession>